<evidence type="ECO:0000313" key="1">
    <source>
        <dbReference type="EMBL" id="RYC10680.1"/>
    </source>
</evidence>
<dbReference type="OrthoDB" id="8279531at2"/>
<dbReference type="AlphaFoldDB" id="A0A4Q2T1A6"/>
<dbReference type="RefSeq" id="WP_129332948.1">
    <property type="nucleotide sequence ID" value="NZ_SDVB01000249.1"/>
</dbReference>
<proteinExistence type="predicted"/>
<organism evidence="1 2">
    <name type="scientific">Ciceribacter ferrooxidans</name>
    <dbReference type="NCBI Taxonomy" id="2509717"/>
    <lineage>
        <taxon>Bacteria</taxon>
        <taxon>Pseudomonadati</taxon>
        <taxon>Pseudomonadota</taxon>
        <taxon>Alphaproteobacteria</taxon>
        <taxon>Hyphomicrobiales</taxon>
        <taxon>Rhizobiaceae</taxon>
        <taxon>Ciceribacter</taxon>
    </lineage>
</organism>
<protein>
    <submittedName>
        <fullName evidence="1">Uncharacterized protein</fullName>
    </submittedName>
</protein>
<comment type="caution">
    <text evidence="1">The sequence shown here is derived from an EMBL/GenBank/DDBJ whole genome shotgun (WGS) entry which is preliminary data.</text>
</comment>
<dbReference type="Proteomes" id="UP000291088">
    <property type="component" value="Unassembled WGS sequence"/>
</dbReference>
<keyword evidence="2" id="KW-1185">Reference proteome</keyword>
<dbReference type="PROSITE" id="PS51257">
    <property type="entry name" value="PROKAR_LIPOPROTEIN"/>
    <property type="match status" value="1"/>
</dbReference>
<sequence>MRRTIAVAIAVVLSSCTATPYLGGPRLEPVPGSITYGGQPRTKLTKAPVGSTFEHRFQDRFGRTVIEVYRIEPDRSLTIVRRYVRNIFPDF</sequence>
<gene>
    <name evidence="1" type="ORF">EUU22_15810</name>
</gene>
<reference evidence="1 2" key="1">
    <citation type="submission" date="2019-01" db="EMBL/GenBank/DDBJ databases">
        <authorList>
            <person name="Deng T."/>
        </authorList>
    </citation>
    <scope>NUCLEOTIDE SEQUENCE [LARGE SCALE GENOMIC DNA]</scope>
    <source>
        <strain evidence="1 2">F8825</strain>
    </source>
</reference>
<accession>A0A4Q2T1A6</accession>
<evidence type="ECO:0000313" key="2">
    <source>
        <dbReference type="Proteomes" id="UP000291088"/>
    </source>
</evidence>
<dbReference type="EMBL" id="SDVB01000249">
    <property type="protein sequence ID" value="RYC10680.1"/>
    <property type="molecule type" value="Genomic_DNA"/>
</dbReference>
<name>A0A4Q2T1A6_9HYPH</name>